<feature type="domain" description="NAD-dependent epimerase/dehydratase" evidence="1">
    <location>
        <begin position="4"/>
        <end position="199"/>
    </location>
</feature>
<proteinExistence type="predicted"/>
<organism evidence="2 3">
    <name type="scientific">Streptomyces candidus</name>
    <dbReference type="NCBI Taxonomy" id="67283"/>
    <lineage>
        <taxon>Bacteria</taxon>
        <taxon>Bacillati</taxon>
        <taxon>Actinomycetota</taxon>
        <taxon>Actinomycetes</taxon>
        <taxon>Kitasatosporales</taxon>
        <taxon>Streptomycetaceae</taxon>
        <taxon>Streptomyces</taxon>
    </lineage>
</organism>
<dbReference type="Pfam" id="PF01370">
    <property type="entry name" value="Epimerase"/>
    <property type="match status" value="1"/>
</dbReference>
<dbReference type="Gene3D" id="3.40.50.720">
    <property type="entry name" value="NAD(P)-binding Rossmann-like Domain"/>
    <property type="match status" value="1"/>
</dbReference>
<dbReference type="InterPro" id="IPR001509">
    <property type="entry name" value="Epimerase_deHydtase"/>
</dbReference>
<dbReference type="EMBL" id="JACHEM010000012">
    <property type="protein sequence ID" value="MBB6438037.1"/>
    <property type="molecule type" value="Genomic_DNA"/>
</dbReference>
<dbReference type="InterPro" id="IPR036291">
    <property type="entry name" value="NAD(P)-bd_dom_sf"/>
</dbReference>
<comment type="caution">
    <text evidence="2">The sequence shown here is derived from an EMBL/GenBank/DDBJ whole genome shotgun (WGS) entry which is preliminary data.</text>
</comment>
<evidence type="ECO:0000313" key="3">
    <source>
        <dbReference type="Proteomes" id="UP000540423"/>
    </source>
</evidence>
<protein>
    <submittedName>
        <fullName evidence="2">Nucleoside-diphosphate-sugar epimerase</fullName>
    </submittedName>
</protein>
<dbReference type="SUPFAM" id="SSF51735">
    <property type="entry name" value="NAD(P)-binding Rossmann-fold domains"/>
    <property type="match status" value="1"/>
</dbReference>
<reference evidence="2 3" key="1">
    <citation type="submission" date="2020-08" db="EMBL/GenBank/DDBJ databases">
        <title>Genomic Encyclopedia of Type Strains, Phase IV (KMG-IV): sequencing the most valuable type-strain genomes for metagenomic binning, comparative biology and taxonomic classification.</title>
        <authorList>
            <person name="Goeker M."/>
        </authorList>
    </citation>
    <scope>NUCLEOTIDE SEQUENCE [LARGE SCALE GENOMIC DNA]</scope>
    <source>
        <strain evidence="2 3">DSM 40141</strain>
    </source>
</reference>
<gene>
    <name evidence="2" type="ORF">HNQ79_004541</name>
</gene>
<evidence type="ECO:0000313" key="2">
    <source>
        <dbReference type="EMBL" id="MBB6438037.1"/>
    </source>
</evidence>
<dbReference type="GO" id="GO:0004029">
    <property type="term" value="F:aldehyde dehydrogenase (NAD+) activity"/>
    <property type="evidence" value="ECO:0007669"/>
    <property type="project" value="TreeGrafter"/>
</dbReference>
<keyword evidence="3" id="KW-1185">Reference proteome</keyword>
<name>A0A7X0HKG7_9ACTN</name>
<evidence type="ECO:0000259" key="1">
    <source>
        <dbReference type="Pfam" id="PF01370"/>
    </source>
</evidence>
<dbReference type="RefSeq" id="WP_185033858.1">
    <property type="nucleotide sequence ID" value="NZ_BNBN01000003.1"/>
</dbReference>
<dbReference type="InterPro" id="IPR051783">
    <property type="entry name" value="NAD(P)-dependent_oxidoreduct"/>
</dbReference>
<accession>A0A7X0HKG7</accession>
<dbReference type="AlphaFoldDB" id="A0A7X0HKG7"/>
<dbReference type="PANTHER" id="PTHR48079">
    <property type="entry name" value="PROTEIN YEEZ"/>
    <property type="match status" value="1"/>
</dbReference>
<dbReference type="PANTHER" id="PTHR48079:SF6">
    <property type="entry name" value="NAD(P)-BINDING DOMAIN-CONTAINING PROTEIN-RELATED"/>
    <property type="match status" value="1"/>
</dbReference>
<sequence length="322" mass="34544">MRATVIGATGFIGGAVVDQLLCLGVEVRAVGRHAPAVEERAGVEWVEADLAEPPSLRGLCRGSDVLLQLASYIGPDPARCHRVNTLGTREVVREAERSGIRRTVLLSTAAAYGAGVHRGVAVGQVEPGPLSVTSASRRAAEQSVLDAHGVVLRPGLVVGTGDRWVVPALADALRRVPARWSGGQALHSLISVHDLARLIAGITVVQPTPETGGRIFHANHPRPVPIADLISSLAARGLVVDPTEDWPLDRCLAALGERSGWVSERQFRLLAEDHWYLSEDVWNAFGVAPAPDPLLWLTHAADWYRRHLAETDRHSAQSRCSG</sequence>
<dbReference type="GO" id="GO:0005737">
    <property type="term" value="C:cytoplasm"/>
    <property type="evidence" value="ECO:0007669"/>
    <property type="project" value="TreeGrafter"/>
</dbReference>
<dbReference type="Proteomes" id="UP000540423">
    <property type="component" value="Unassembled WGS sequence"/>
</dbReference>